<evidence type="ECO:0000313" key="5">
    <source>
        <dbReference type="EMBL" id="ALC38843.1"/>
    </source>
</evidence>
<evidence type="ECO:0000256" key="1">
    <source>
        <dbReference type="ARBA" id="ARBA00022614"/>
    </source>
</evidence>
<dbReference type="Proteomes" id="UP000494163">
    <property type="component" value="Chromosome 2L"/>
</dbReference>
<feature type="non-terminal residue" evidence="5">
    <location>
        <position position="1"/>
    </location>
</feature>
<evidence type="ECO:0000256" key="2">
    <source>
        <dbReference type="ARBA" id="ARBA00022729"/>
    </source>
</evidence>
<name>A0A0M3QTF9_DROBS</name>
<keyword evidence="6" id="KW-1185">Reference proteome</keyword>
<keyword evidence="1" id="KW-0433">Leucine-rich repeat</keyword>
<dbReference type="GO" id="GO:0005886">
    <property type="term" value="C:plasma membrane"/>
    <property type="evidence" value="ECO:0007669"/>
    <property type="project" value="TreeGrafter"/>
</dbReference>
<keyword evidence="4" id="KW-0812">Transmembrane</keyword>
<feature type="transmembrane region" description="Helical" evidence="4">
    <location>
        <begin position="428"/>
        <end position="450"/>
    </location>
</feature>
<keyword evidence="2" id="KW-0732">Signal</keyword>
<dbReference type="STRING" id="30019.A0A0M3QTF9"/>
<reference evidence="5 6" key="1">
    <citation type="submission" date="2015-08" db="EMBL/GenBank/DDBJ databases">
        <title>Ancestral chromatin configuration constrains chromatin evolution on differentiating sex chromosomes in Drosophila.</title>
        <authorList>
            <person name="Zhou Q."/>
            <person name="Bachtrog D."/>
        </authorList>
    </citation>
    <scope>NUCLEOTIDE SEQUENCE [LARGE SCALE GENOMIC DNA]</scope>
    <source>
        <tissue evidence="5">Whole larvae</tissue>
    </source>
</reference>
<dbReference type="PANTHER" id="PTHR24369">
    <property type="entry name" value="ANTIGEN BSP, PUTATIVE-RELATED"/>
    <property type="match status" value="1"/>
</dbReference>
<dbReference type="Gene3D" id="3.80.10.10">
    <property type="entry name" value="Ribonuclease Inhibitor"/>
    <property type="match status" value="2"/>
</dbReference>
<accession>A0A0M3QTF9</accession>
<keyword evidence="4" id="KW-0472">Membrane</keyword>
<sequence length="579" mass="64617">PESCIIHATLFATPPEARSAQDFGLPLEIDCSAPNETRTALNFDLGAQRAAGKQHAQLNGKEAMPQSYGLEYLPGCQQLRSLLLENFVGVVNGSLSCAQQQPLSQLRQLKLLNNELSSFGGQQLDALQQLRLERNALKLLEQLPAQRLELLSIRSEWFLALEQPPVWQQMQQLRSLELKQLKLLAGELLQQLPSSLQQLYVAETPIEPNEVSLLQSSQQLVNITINKAGLRSLSLSLHDSLQQLCLQGNVLTQLNISSNSLLHLDLSYNNLQQLNLSWFAKLPQLQLLQLAGNHLSELSLPQLLRLQPQSLHLIDLSHNQLASFANAAPINDRYQQLRLAIDDNPWSCQWLLNFSHAQPQLFRLFLYAKYISHINVNGLSCQPQLLALPVSTTSSTPATLHPELNVSSHTVLYGNPLTNHTHSQRSEALIIVFMLPLGIALLFLLLYLYLHCERIFHWSYYASGFGCFGGRSKAARAHRFVDHIDIVRFPLPPDNAEPLADGYETPISAGASICNCSSARQSTCSKLHVTYEAMPSELPYQLYAEIKEQTLAQAEDTASELTLPAPTAPIYDHLSFEED</sequence>
<feature type="non-terminal residue" evidence="5">
    <location>
        <position position="579"/>
    </location>
</feature>
<dbReference type="InterPro" id="IPR050541">
    <property type="entry name" value="LRR_TM_domain-containing"/>
</dbReference>
<keyword evidence="4" id="KW-1133">Transmembrane helix</keyword>
<evidence type="ECO:0000256" key="3">
    <source>
        <dbReference type="ARBA" id="ARBA00022737"/>
    </source>
</evidence>
<dbReference type="AlphaFoldDB" id="A0A0M3QTF9"/>
<dbReference type="EMBL" id="CP012523">
    <property type="protein sequence ID" value="ALC38843.1"/>
    <property type="molecule type" value="Genomic_DNA"/>
</dbReference>
<dbReference type="PANTHER" id="PTHR24369:SF210">
    <property type="entry name" value="CHAOPTIN-RELATED"/>
    <property type="match status" value="1"/>
</dbReference>
<gene>
    <name evidence="5" type="ORF">Dbus_chr2Lg928</name>
</gene>
<keyword evidence="3" id="KW-0677">Repeat</keyword>
<protein>
    <submittedName>
        <fullName evidence="5">CG8852</fullName>
    </submittedName>
</protein>
<evidence type="ECO:0000256" key="4">
    <source>
        <dbReference type="SAM" id="Phobius"/>
    </source>
</evidence>
<dbReference type="OMA" id="RATLYMT"/>
<proteinExistence type="predicted"/>
<dbReference type="Pfam" id="PF13855">
    <property type="entry name" value="LRR_8"/>
    <property type="match status" value="1"/>
</dbReference>
<dbReference type="OrthoDB" id="676979at2759"/>
<evidence type="ECO:0000313" key="6">
    <source>
        <dbReference type="Proteomes" id="UP000494163"/>
    </source>
</evidence>
<organism evidence="5 6">
    <name type="scientific">Drosophila busckii</name>
    <name type="common">Fruit fly</name>
    <dbReference type="NCBI Taxonomy" id="30019"/>
    <lineage>
        <taxon>Eukaryota</taxon>
        <taxon>Metazoa</taxon>
        <taxon>Ecdysozoa</taxon>
        <taxon>Arthropoda</taxon>
        <taxon>Hexapoda</taxon>
        <taxon>Insecta</taxon>
        <taxon>Pterygota</taxon>
        <taxon>Neoptera</taxon>
        <taxon>Endopterygota</taxon>
        <taxon>Diptera</taxon>
        <taxon>Brachycera</taxon>
        <taxon>Muscomorpha</taxon>
        <taxon>Ephydroidea</taxon>
        <taxon>Drosophilidae</taxon>
        <taxon>Drosophila</taxon>
    </lineage>
</organism>
<dbReference type="SUPFAM" id="SSF52058">
    <property type="entry name" value="L domain-like"/>
    <property type="match status" value="1"/>
</dbReference>
<dbReference type="InterPro" id="IPR001611">
    <property type="entry name" value="Leu-rich_rpt"/>
</dbReference>
<dbReference type="InterPro" id="IPR032675">
    <property type="entry name" value="LRR_dom_sf"/>
</dbReference>